<dbReference type="EMBL" id="HACG01010455">
    <property type="protein sequence ID" value="CEK57320.1"/>
    <property type="molecule type" value="Transcribed_RNA"/>
</dbReference>
<evidence type="ECO:0000256" key="1">
    <source>
        <dbReference type="SAM" id="MobiDB-lite"/>
    </source>
</evidence>
<reference evidence="2" key="1">
    <citation type="submission" date="2014-12" db="EMBL/GenBank/DDBJ databases">
        <title>Insight into the proteome of Arion vulgaris.</title>
        <authorList>
            <person name="Aradska J."/>
            <person name="Bulat T."/>
            <person name="Smidak R."/>
            <person name="Sarate P."/>
            <person name="Gangsoo J."/>
            <person name="Sialana F."/>
            <person name="Bilban M."/>
            <person name="Lubec G."/>
        </authorList>
    </citation>
    <scope>NUCLEOTIDE SEQUENCE</scope>
    <source>
        <tissue evidence="2">Skin</tissue>
    </source>
</reference>
<accession>A0A0B6YPB8</accession>
<protein>
    <submittedName>
        <fullName evidence="2">Uncharacterized protein</fullName>
    </submittedName>
</protein>
<evidence type="ECO:0000313" key="2">
    <source>
        <dbReference type="EMBL" id="CEK57320.1"/>
    </source>
</evidence>
<gene>
    <name evidence="2" type="primary">ORF29858</name>
</gene>
<organism evidence="2">
    <name type="scientific">Arion vulgaris</name>
    <dbReference type="NCBI Taxonomy" id="1028688"/>
    <lineage>
        <taxon>Eukaryota</taxon>
        <taxon>Metazoa</taxon>
        <taxon>Spiralia</taxon>
        <taxon>Lophotrochozoa</taxon>
        <taxon>Mollusca</taxon>
        <taxon>Gastropoda</taxon>
        <taxon>Heterobranchia</taxon>
        <taxon>Euthyneura</taxon>
        <taxon>Panpulmonata</taxon>
        <taxon>Eupulmonata</taxon>
        <taxon>Stylommatophora</taxon>
        <taxon>Helicina</taxon>
        <taxon>Arionoidea</taxon>
        <taxon>Arionidae</taxon>
        <taxon>Arion</taxon>
    </lineage>
</organism>
<feature type="non-terminal residue" evidence="2">
    <location>
        <position position="99"/>
    </location>
</feature>
<sequence>LCELGCKSRDKVFKSQNQYSWGKQDSVQGPTSFDDGLVSSSPAFHPFTNKTEDNTKEITGHEPPDTVADHQDSVSKIKKEYRELEEKLKKDYEEEVSRI</sequence>
<feature type="compositionally biased region" description="Polar residues" evidence="1">
    <location>
        <begin position="18"/>
        <end position="31"/>
    </location>
</feature>
<dbReference type="AlphaFoldDB" id="A0A0B6YPB8"/>
<feature type="region of interest" description="Disordered" evidence="1">
    <location>
        <begin position="18"/>
        <end position="74"/>
    </location>
</feature>
<feature type="compositionally biased region" description="Basic and acidic residues" evidence="1">
    <location>
        <begin position="50"/>
        <end position="74"/>
    </location>
</feature>
<name>A0A0B6YPB8_9EUPU</name>
<feature type="non-terminal residue" evidence="2">
    <location>
        <position position="1"/>
    </location>
</feature>
<proteinExistence type="predicted"/>